<evidence type="ECO:0000313" key="3">
    <source>
        <dbReference type="Proteomes" id="UP001219525"/>
    </source>
</evidence>
<dbReference type="EMBL" id="JARJCW010000098">
    <property type="protein sequence ID" value="KAJ7194381.1"/>
    <property type="molecule type" value="Genomic_DNA"/>
</dbReference>
<proteinExistence type="predicted"/>
<dbReference type="Proteomes" id="UP001219525">
    <property type="component" value="Unassembled WGS sequence"/>
</dbReference>
<dbReference type="AlphaFoldDB" id="A0AAD6UTJ7"/>
<evidence type="ECO:0000313" key="2">
    <source>
        <dbReference type="EMBL" id="KAJ7194382.1"/>
    </source>
</evidence>
<sequence>MAGSLEILRKGLTALQKHVKKRKTAIGARLAKKERVDDDDAAWLDGPANLIDEQQALDLLENASDYERGLSRLSQGLQAAFGRQIQLEAMNAAVETSMIISKEMSR</sequence>
<keyword evidence="3" id="KW-1185">Reference proteome</keyword>
<reference evidence="1" key="1">
    <citation type="submission" date="2023-03" db="EMBL/GenBank/DDBJ databases">
        <title>Massive genome expansion in bonnet fungi (Mycena s.s.) driven by repeated elements and novel gene families across ecological guilds.</title>
        <authorList>
            <consortium name="Lawrence Berkeley National Laboratory"/>
            <person name="Harder C.B."/>
            <person name="Miyauchi S."/>
            <person name="Viragh M."/>
            <person name="Kuo A."/>
            <person name="Thoen E."/>
            <person name="Andreopoulos B."/>
            <person name="Lu D."/>
            <person name="Skrede I."/>
            <person name="Drula E."/>
            <person name="Henrissat B."/>
            <person name="Morin E."/>
            <person name="Kohler A."/>
            <person name="Barry K."/>
            <person name="LaButti K."/>
            <person name="Morin E."/>
            <person name="Salamov A."/>
            <person name="Lipzen A."/>
            <person name="Mereny Z."/>
            <person name="Hegedus B."/>
            <person name="Baldrian P."/>
            <person name="Stursova M."/>
            <person name="Weitz H."/>
            <person name="Taylor A."/>
            <person name="Grigoriev I.V."/>
            <person name="Nagy L.G."/>
            <person name="Martin F."/>
            <person name="Kauserud H."/>
        </authorList>
    </citation>
    <scope>NUCLEOTIDE SEQUENCE</scope>
    <source>
        <strain evidence="1">9144</strain>
    </source>
</reference>
<protein>
    <submittedName>
        <fullName evidence="1">Uncharacterized protein</fullName>
    </submittedName>
</protein>
<dbReference type="EMBL" id="JARJCW010000098">
    <property type="protein sequence ID" value="KAJ7194382.1"/>
    <property type="molecule type" value="Genomic_DNA"/>
</dbReference>
<gene>
    <name evidence="1" type="ORF">GGX14DRAFT_576325</name>
    <name evidence="2" type="ORF">GGX14DRAFT_576326</name>
</gene>
<accession>A0AAD6UTJ7</accession>
<evidence type="ECO:0000313" key="1">
    <source>
        <dbReference type="EMBL" id="KAJ7194381.1"/>
    </source>
</evidence>
<organism evidence="1 3">
    <name type="scientific">Mycena pura</name>
    <dbReference type="NCBI Taxonomy" id="153505"/>
    <lineage>
        <taxon>Eukaryota</taxon>
        <taxon>Fungi</taxon>
        <taxon>Dikarya</taxon>
        <taxon>Basidiomycota</taxon>
        <taxon>Agaricomycotina</taxon>
        <taxon>Agaricomycetes</taxon>
        <taxon>Agaricomycetidae</taxon>
        <taxon>Agaricales</taxon>
        <taxon>Marasmiineae</taxon>
        <taxon>Mycenaceae</taxon>
        <taxon>Mycena</taxon>
    </lineage>
</organism>
<comment type="caution">
    <text evidence="1">The sequence shown here is derived from an EMBL/GenBank/DDBJ whole genome shotgun (WGS) entry which is preliminary data.</text>
</comment>
<name>A0AAD6UTJ7_9AGAR</name>